<dbReference type="Pfam" id="PF13620">
    <property type="entry name" value="CarboxypepD_reg"/>
    <property type="match status" value="1"/>
</dbReference>
<evidence type="ECO:0000313" key="1">
    <source>
        <dbReference type="EMBL" id="OGD65448.1"/>
    </source>
</evidence>
<organism evidence="1 2">
    <name type="scientific">Candidatus Berkelbacteria bacterium RIFCSPHIGHO2_12_FULL_36_9</name>
    <dbReference type="NCBI Taxonomy" id="1797469"/>
    <lineage>
        <taxon>Bacteria</taxon>
        <taxon>Candidatus Berkelbacteria</taxon>
    </lineage>
</organism>
<dbReference type="AlphaFoldDB" id="A0A1F5EDG9"/>
<dbReference type="PROSITE" id="PS51257">
    <property type="entry name" value="PROKAR_LIPOPROTEIN"/>
    <property type="match status" value="1"/>
</dbReference>
<evidence type="ECO:0008006" key="3">
    <source>
        <dbReference type="Google" id="ProtNLM"/>
    </source>
</evidence>
<dbReference type="GO" id="GO:0030246">
    <property type="term" value="F:carbohydrate binding"/>
    <property type="evidence" value="ECO:0007669"/>
    <property type="project" value="InterPro"/>
</dbReference>
<protein>
    <recommendedName>
        <fullName evidence="3">Carboxypeptidase regulatory-like domain-containing protein</fullName>
    </recommendedName>
</protein>
<accession>A0A1F5EDG9</accession>
<dbReference type="InterPro" id="IPR013784">
    <property type="entry name" value="Carb-bd-like_fold"/>
</dbReference>
<dbReference type="EMBL" id="MEZV01000057">
    <property type="protein sequence ID" value="OGD65448.1"/>
    <property type="molecule type" value="Genomic_DNA"/>
</dbReference>
<name>A0A1F5EDG9_9BACT</name>
<dbReference type="Gene3D" id="2.60.40.1120">
    <property type="entry name" value="Carboxypeptidase-like, regulatory domain"/>
    <property type="match status" value="1"/>
</dbReference>
<evidence type="ECO:0000313" key="2">
    <source>
        <dbReference type="Proteomes" id="UP000176451"/>
    </source>
</evidence>
<proteinExistence type="predicted"/>
<dbReference type="Proteomes" id="UP000176451">
    <property type="component" value="Unassembled WGS sequence"/>
</dbReference>
<gene>
    <name evidence="1" type="ORF">A3F08_00280</name>
</gene>
<reference evidence="1 2" key="1">
    <citation type="journal article" date="2016" name="Nat. Commun.">
        <title>Thousands of microbial genomes shed light on interconnected biogeochemical processes in an aquifer system.</title>
        <authorList>
            <person name="Anantharaman K."/>
            <person name="Brown C.T."/>
            <person name="Hug L.A."/>
            <person name="Sharon I."/>
            <person name="Castelle C.J."/>
            <person name="Probst A.J."/>
            <person name="Thomas B.C."/>
            <person name="Singh A."/>
            <person name="Wilkins M.J."/>
            <person name="Karaoz U."/>
            <person name="Brodie E.L."/>
            <person name="Williams K.H."/>
            <person name="Hubbard S.S."/>
            <person name="Banfield J.F."/>
        </authorList>
    </citation>
    <scope>NUCLEOTIDE SEQUENCE [LARGE SCALE GENOMIC DNA]</scope>
</reference>
<dbReference type="SUPFAM" id="SSF49452">
    <property type="entry name" value="Starch-binding domain-like"/>
    <property type="match status" value="1"/>
</dbReference>
<comment type="caution">
    <text evidence="1">The sequence shown here is derived from an EMBL/GenBank/DDBJ whole genome shotgun (WGS) entry which is preliminary data.</text>
</comment>
<sequence>MRRSDLFSIALLVVLAIALLIGCGSGGSTSFDGFSQSETVSESIYGGLEGFVLDSNGVGLHEAYVTFDFGVYTTTNGNGYYRFDHIIADAYPIIASKDGYISDEEDVEVLANQVISRSFTLKKL</sequence>